<dbReference type="Proteomes" id="UP000295375">
    <property type="component" value="Unassembled WGS sequence"/>
</dbReference>
<evidence type="ECO:0000313" key="2">
    <source>
        <dbReference type="Proteomes" id="UP000295375"/>
    </source>
</evidence>
<accession>A0A4R6UTQ6</accession>
<sequence length="251" mass="27778">MREFFFLPCSTGPLCAMHWVGDAARTPVLLLPPLQEELNKSRRQMKLIADALQTAGHGVLLVDYYGTGDSAGDWQDATLSLWQQNVRSSLAWLAERYTETPHLLSLRAGCVTVPEDFTGALTLCFPILDGKTLVTQWLRQKLFASRLAGGNDTQASLSERWQSDGLELSGYFNSPMLYQELMAVDLRQRPHLGRRQIIELGAFEAPTPAIASFCQTINAGWQAIAGEAFWQASEIGTLPELPARVLEAVRA</sequence>
<name>A0A4R6UTQ6_9GAMM</name>
<dbReference type="AlphaFoldDB" id="A0A4R6UTQ6"/>
<dbReference type="SUPFAM" id="SSF53474">
    <property type="entry name" value="alpha/beta-Hydrolases"/>
    <property type="match status" value="1"/>
</dbReference>
<dbReference type="OrthoDB" id="249225at2"/>
<dbReference type="GO" id="GO:0016787">
    <property type="term" value="F:hydrolase activity"/>
    <property type="evidence" value="ECO:0007669"/>
    <property type="project" value="UniProtKB-KW"/>
</dbReference>
<gene>
    <name evidence="1" type="ORF">EV696_10577</name>
</gene>
<dbReference type="InterPro" id="IPR029058">
    <property type="entry name" value="AB_hydrolase_fold"/>
</dbReference>
<keyword evidence="2" id="KW-1185">Reference proteome</keyword>
<organism evidence="1 2">
    <name type="scientific">Permianibacter aggregans</name>
    <dbReference type="NCBI Taxonomy" id="1510150"/>
    <lineage>
        <taxon>Bacteria</taxon>
        <taxon>Pseudomonadati</taxon>
        <taxon>Pseudomonadota</taxon>
        <taxon>Gammaproteobacteria</taxon>
        <taxon>Pseudomonadales</taxon>
        <taxon>Pseudomonadaceae</taxon>
        <taxon>Permianibacter</taxon>
    </lineage>
</organism>
<evidence type="ECO:0000313" key="1">
    <source>
        <dbReference type="EMBL" id="TDQ49103.1"/>
    </source>
</evidence>
<reference evidence="1 2" key="1">
    <citation type="submission" date="2019-03" db="EMBL/GenBank/DDBJ databases">
        <title>Genomic Encyclopedia of Type Strains, Phase IV (KMG-IV): sequencing the most valuable type-strain genomes for metagenomic binning, comparative biology and taxonomic classification.</title>
        <authorList>
            <person name="Goeker M."/>
        </authorList>
    </citation>
    <scope>NUCLEOTIDE SEQUENCE [LARGE SCALE GENOMIC DNA]</scope>
    <source>
        <strain evidence="1 2">DSM 103792</strain>
    </source>
</reference>
<dbReference type="EMBL" id="SNYM01000005">
    <property type="protein sequence ID" value="TDQ49103.1"/>
    <property type="molecule type" value="Genomic_DNA"/>
</dbReference>
<proteinExistence type="predicted"/>
<comment type="caution">
    <text evidence="1">The sequence shown here is derived from an EMBL/GenBank/DDBJ whole genome shotgun (WGS) entry which is preliminary data.</text>
</comment>
<protein>
    <submittedName>
        <fullName evidence="1">Exosortase A-associated hydrolase 2</fullName>
    </submittedName>
</protein>
<dbReference type="RefSeq" id="WP_133589426.1">
    <property type="nucleotide sequence ID" value="NZ_CP037953.1"/>
</dbReference>
<keyword evidence="1" id="KW-0378">Hydrolase</keyword>
<dbReference type="Gene3D" id="3.40.50.1820">
    <property type="entry name" value="alpha/beta hydrolase"/>
    <property type="match status" value="1"/>
</dbReference>